<organism evidence="1 3">
    <name type="scientific">Rotaria socialis</name>
    <dbReference type="NCBI Taxonomy" id="392032"/>
    <lineage>
        <taxon>Eukaryota</taxon>
        <taxon>Metazoa</taxon>
        <taxon>Spiralia</taxon>
        <taxon>Gnathifera</taxon>
        <taxon>Rotifera</taxon>
        <taxon>Eurotatoria</taxon>
        <taxon>Bdelloidea</taxon>
        <taxon>Philodinida</taxon>
        <taxon>Philodinidae</taxon>
        <taxon>Rotaria</taxon>
    </lineage>
</organism>
<dbReference type="Proteomes" id="UP000663872">
    <property type="component" value="Unassembled WGS sequence"/>
</dbReference>
<dbReference type="EMBL" id="CAJOBR010023987">
    <property type="protein sequence ID" value="CAF4958411.1"/>
    <property type="molecule type" value="Genomic_DNA"/>
</dbReference>
<dbReference type="AlphaFoldDB" id="A0A817VHR9"/>
<protein>
    <submittedName>
        <fullName evidence="1">Uncharacterized protein</fullName>
    </submittedName>
</protein>
<feature type="non-terminal residue" evidence="1">
    <location>
        <position position="1"/>
    </location>
</feature>
<evidence type="ECO:0000313" key="3">
    <source>
        <dbReference type="Proteomes" id="UP000663872"/>
    </source>
</evidence>
<accession>A0A817VHR9</accession>
<comment type="caution">
    <text evidence="1">The sequence shown here is derived from an EMBL/GenBank/DDBJ whole genome shotgun (WGS) entry which is preliminary data.</text>
</comment>
<sequence>DIDDDIQMSEFSLQKNVPLELTGLGLLATVEPRIIHVYDKLCVVVLSADSGKIRDSNKIMRMRVFKYTTYYLLSV</sequence>
<dbReference type="Proteomes" id="UP000663848">
    <property type="component" value="Unassembled WGS sequence"/>
</dbReference>
<dbReference type="EMBL" id="CAJNYT010000225">
    <property type="protein sequence ID" value="CAF3339044.1"/>
    <property type="molecule type" value="Genomic_DNA"/>
</dbReference>
<reference evidence="1" key="1">
    <citation type="submission" date="2021-02" db="EMBL/GenBank/DDBJ databases">
        <authorList>
            <person name="Nowell W R."/>
        </authorList>
    </citation>
    <scope>NUCLEOTIDE SEQUENCE</scope>
</reference>
<evidence type="ECO:0000313" key="1">
    <source>
        <dbReference type="EMBL" id="CAF3339044.1"/>
    </source>
</evidence>
<name>A0A817VHR9_9BILA</name>
<evidence type="ECO:0000313" key="2">
    <source>
        <dbReference type="EMBL" id="CAF4958411.1"/>
    </source>
</evidence>
<gene>
    <name evidence="1" type="ORF">GRG538_LOCUS4456</name>
    <name evidence="2" type="ORF">QYT958_LOCUS34052</name>
</gene>
<proteinExistence type="predicted"/>